<feature type="transmembrane region" description="Helical" evidence="8">
    <location>
        <begin position="169"/>
        <end position="186"/>
    </location>
</feature>
<dbReference type="Proteomes" id="UP000312032">
    <property type="component" value="Unassembled WGS sequence"/>
</dbReference>
<protein>
    <recommendedName>
        <fullName evidence="9">Acyltransferase 3 domain-containing protein</fullName>
    </recommendedName>
</protein>
<feature type="compositionally biased region" description="Polar residues" evidence="7">
    <location>
        <begin position="380"/>
        <end position="397"/>
    </location>
</feature>
<evidence type="ECO:0000259" key="9">
    <source>
        <dbReference type="Pfam" id="PF01757"/>
    </source>
</evidence>
<sequence>MSSRPRTRMAWPDVAKGISIIGVVILHVTIAVPEGALTNAAEINAWLDPLRMPLFFFISGFFGAKVFRFDLRELFARRLWFFLIPYLVWVPIEHYTKGMENIAARDGEFMSAKAVGHSLLFGINMAWFLHALMLFTLCLWALRKLNRWAVMAISLTPVFLLPFHLEYHVAGKFVLYLPVFLAGAFFRDETRRFADRCLHPVFLLASGALYAAGVGLRHWWAVSSAEHQFTVGWPLYGLDQLTNPEIELYVRLALHFLMLPAGITIAVLISKIPLISPGLRVLGRHTLPIYLGHPIALTVFYNFTQYRLQVPVDSSPGHWVASTNFWVSMCVLVALLGGMVLWALSKVPVVGWLVMPPAIYNLTGVKLMRRPRRNRWGNKVSATQAQRDNDVQQALRT</sequence>
<proteinExistence type="inferred from homology"/>
<keyword evidence="11" id="KW-1185">Reference proteome</keyword>
<feature type="transmembrane region" description="Helical" evidence="8">
    <location>
        <begin position="198"/>
        <end position="220"/>
    </location>
</feature>
<evidence type="ECO:0000313" key="10">
    <source>
        <dbReference type="EMBL" id="TNL99416.1"/>
    </source>
</evidence>
<feature type="transmembrane region" description="Helical" evidence="8">
    <location>
        <begin position="145"/>
        <end position="163"/>
    </location>
</feature>
<dbReference type="InterPro" id="IPR002656">
    <property type="entry name" value="Acyl_transf_3_dom"/>
</dbReference>
<name>A0A5C4U5F3_9CORY</name>
<feature type="transmembrane region" description="Helical" evidence="8">
    <location>
        <begin position="79"/>
        <end position="96"/>
    </location>
</feature>
<organism evidence="10 11">
    <name type="scientific">Corynebacterium tapiri</name>
    <dbReference type="NCBI Taxonomy" id="1448266"/>
    <lineage>
        <taxon>Bacteria</taxon>
        <taxon>Bacillati</taxon>
        <taxon>Actinomycetota</taxon>
        <taxon>Actinomycetes</taxon>
        <taxon>Mycobacteriales</taxon>
        <taxon>Corynebacteriaceae</taxon>
        <taxon>Corynebacterium</taxon>
    </lineage>
</organism>
<gene>
    <name evidence="10" type="ORF">FHE74_03445</name>
</gene>
<evidence type="ECO:0000256" key="8">
    <source>
        <dbReference type="SAM" id="Phobius"/>
    </source>
</evidence>
<dbReference type="GO" id="GO:0009246">
    <property type="term" value="P:enterobacterial common antigen biosynthetic process"/>
    <property type="evidence" value="ECO:0007669"/>
    <property type="project" value="TreeGrafter"/>
</dbReference>
<feature type="domain" description="Acyltransferase 3" evidence="9">
    <location>
        <begin position="10"/>
        <end position="340"/>
    </location>
</feature>
<feature type="transmembrane region" description="Helical" evidence="8">
    <location>
        <begin position="248"/>
        <end position="269"/>
    </location>
</feature>
<evidence type="ECO:0000256" key="7">
    <source>
        <dbReference type="SAM" id="MobiDB-lite"/>
    </source>
</evidence>
<keyword evidence="5 8" id="KW-1133">Transmembrane helix</keyword>
<feature type="transmembrane region" description="Helical" evidence="8">
    <location>
        <begin position="323"/>
        <end position="344"/>
    </location>
</feature>
<comment type="caution">
    <text evidence="10">The sequence shown here is derived from an EMBL/GenBank/DDBJ whole genome shotgun (WGS) entry which is preliminary data.</text>
</comment>
<evidence type="ECO:0000256" key="1">
    <source>
        <dbReference type="ARBA" id="ARBA00004651"/>
    </source>
</evidence>
<dbReference type="Pfam" id="PF01757">
    <property type="entry name" value="Acyl_transf_3"/>
    <property type="match status" value="1"/>
</dbReference>
<dbReference type="GO" id="GO:0005886">
    <property type="term" value="C:plasma membrane"/>
    <property type="evidence" value="ECO:0007669"/>
    <property type="project" value="UniProtKB-SubCell"/>
</dbReference>
<evidence type="ECO:0000256" key="3">
    <source>
        <dbReference type="ARBA" id="ARBA00022475"/>
    </source>
</evidence>
<reference evidence="10 11" key="1">
    <citation type="submission" date="2019-06" db="EMBL/GenBank/DDBJ databases">
        <authorList>
            <person name="Li J."/>
        </authorList>
    </citation>
    <scope>NUCLEOTIDE SEQUENCE [LARGE SCALE GENOMIC DNA]</scope>
    <source>
        <strain evidence="10 11">LMG 28165</strain>
    </source>
</reference>
<feature type="region of interest" description="Disordered" evidence="7">
    <location>
        <begin position="377"/>
        <end position="397"/>
    </location>
</feature>
<evidence type="ECO:0000313" key="11">
    <source>
        <dbReference type="Proteomes" id="UP000312032"/>
    </source>
</evidence>
<evidence type="ECO:0000256" key="2">
    <source>
        <dbReference type="ARBA" id="ARBA00007400"/>
    </source>
</evidence>
<keyword evidence="4 8" id="KW-0812">Transmembrane</keyword>
<feature type="transmembrane region" description="Helical" evidence="8">
    <location>
        <begin position="116"/>
        <end position="138"/>
    </location>
</feature>
<dbReference type="GO" id="GO:0016413">
    <property type="term" value="F:O-acetyltransferase activity"/>
    <property type="evidence" value="ECO:0007669"/>
    <property type="project" value="TreeGrafter"/>
</dbReference>
<keyword evidence="6 8" id="KW-0472">Membrane</keyword>
<comment type="subcellular location">
    <subcellularLocation>
        <location evidence="1">Cell membrane</location>
        <topology evidence="1">Multi-pass membrane protein</topology>
    </subcellularLocation>
</comment>
<dbReference type="AlphaFoldDB" id="A0A5C4U5F3"/>
<feature type="transmembrane region" description="Helical" evidence="8">
    <location>
        <begin position="50"/>
        <end position="67"/>
    </location>
</feature>
<dbReference type="OrthoDB" id="4394033at2"/>
<keyword evidence="3" id="KW-1003">Cell membrane</keyword>
<feature type="transmembrane region" description="Helical" evidence="8">
    <location>
        <begin position="281"/>
        <end position="303"/>
    </location>
</feature>
<dbReference type="PANTHER" id="PTHR40074">
    <property type="entry name" value="O-ACETYLTRANSFERASE WECH"/>
    <property type="match status" value="1"/>
</dbReference>
<evidence type="ECO:0000256" key="5">
    <source>
        <dbReference type="ARBA" id="ARBA00022989"/>
    </source>
</evidence>
<accession>A0A5C4U5F3</accession>
<evidence type="ECO:0000256" key="4">
    <source>
        <dbReference type="ARBA" id="ARBA00022692"/>
    </source>
</evidence>
<dbReference type="RefSeq" id="WP_139465092.1">
    <property type="nucleotide sequence ID" value="NZ_VDHJ01000003.1"/>
</dbReference>
<comment type="similarity">
    <text evidence="2">Belongs to the acyltransferase 3 family.</text>
</comment>
<evidence type="ECO:0000256" key="6">
    <source>
        <dbReference type="ARBA" id="ARBA00023136"/>
    </source>
</evidence>
<dbReference type="EMBL" id="VDHJ01000003">
    <property type="protein sequence ID" value="TNL99416.1"/>
    <property type="molecule type" value="Genomic_DNA"/>
</dbReference>
<dbReference type="PANTHER" id="PTHR40074:SF4">
    <property type="entry name" value="INNER MEMBRANE PROTEIN YCFT"/>
    <property type="match status" value="1"/>
</dbReference>